<dbReference type="EMBL" id="VIIS01001306">
    <property type="protein sequence ID" value="KAF0299971.1"/>
    <property type="molecule type" value="Genomic_DNA"/>
</dbReference>
<feature type="compositionally biased region" description="Low complexity" evidence="5">
    <location>
        <begin position="220"/>
        <end position="233"/>
    </location>
</feature>
<proteinExistence type="predicted"/>
<dbReference type="GO" id="GO:0016020">
    <property type="term" value="C:membrane"/>
    <property type="evidence" value="ECO:0007669"/>
    <property type="project" value="UniProtKB-SubCell"/>
</dbReference>
<feature type="region of interest" description="Disordered" evidence="5">
    <location>
        <begin position="189"/>
        <end position="255"/>
    </location>
</feature>
<keyword evidence="3 6" id="KW-1133">Transmembrane helix</keyword>
<evidence type="ECO:0000256" key="6">
    <source>
        <dbReference type="SAM" id="Phobius"/>
    </source>
</evidence>
<accession>A0A6A4WDE7</accession>
<dbReference type="InterPro" id="IPR008952">
    <property type="entry name" value="Tetraspanin_EC2_sf"/>
</dbReference>
<keyword evidence="8" id="KW-1185">Reference proteome</keyword>
<evidence type="ECO:0000256" key="3">
    <source>
        <dbReference type="ARBA" id="ARBA00022989"/>
    </source>
</evidence>
<keyword evidence="4 6" id="KW-0472">Membrane</keyword>
<comment type="subcellular location">
    <subcellularLocation>
        <location evidence="1">Membrane</location>
        <topology evidence="1">Multi-pass membrane protein</topology>
    </subcellularLocation>
</comment>
<name>A0A6A4WDE7_AMPAM</name>
<feature type="transmembrane region" description="Helical" evidence="6">
    <location>
        <begin position="52"/>
        <end position="77"/>
    </location>
</feature>
<evidence type="ECO:0000313" key="8">
    <source>
        <dbReference type="Proteomes" id="UP000440578"/>
    </source>
</evidence>
<evidence type="ECO:0000256" key="2">
    <source>
        <dbReference type="ARBA" id="ARBA00022692"/>
    </source>
</evidence>
<evidence type="ECO:0000256" key="5">
    <source>
        <dbReference type="SAM" id="MobiDB-lite"/>
    </source>
</evidence>
<gene>
    <name evidence="7" type="ORF">FJT64_027420</name>
</gene>
<dbReference type="Proteomes" id="UP000440578">
    <property type="component" value="Unassembled WGS sequence"/>
</dbReference>
<reference evidence="7 8" key="1">
    <citation type="submission" date="2019-07" db="EMBL/GenBank/DDBJ databases">
        <title>Draft genome assembly of a fouling barnacle, Amphibalanus amphitrite (Darwin, 1854): The first reference genome for Thecostraca.</title>
        <authorList>
            <person name="Kim W."/>
        </authorList>
    </citation>
    <scope>NUCLEOTIDE SEQUENCE [LARGE SCALE GENOMIC DNA]</scope>
    <source>
        <strain evidence="7">SNU_AA5</strain>
        <tissue evidence="7">Soma without cirri and trophi</tissue>
    </source>
</reference>
<sequence length="321" mass="33449">MLAMIVQSILKSLSGMTCLGVILADASALSGILMGYNIVKETELKDPIMTVIFGNLLLSATFVDIFNQGIGLIFALCYEMKWMLRIYMALLLAVLFIRFSIVCKPPVTGLKSAPFLGRPWTSSNTPYAQMDQDIISYYSRAPSQSLYSSLATFEVKLRCCGVNAPTDYSAKFTTPQTCLPGATLPTDSAVAGNGTAPESAAPGGGNGTAPATNSSSRLEATTAAPAAATTAPASGKNDSSPAGPGAAAAGGGASVDRPGCRPRVWSLFEGSKVAFDATVSAMTFGIMTALLTVAWCELWGEGLISGIECCQETEKTSRKAS</sequence>
<dbReference type="AlphaFoldDB" id="A0A6A4WDE7"/>
<dbReference type="InterPro" id="IPR018499">
    <property type="entry name" value="Tetraspanin/Peripherin"/>
</dbReference>
<dbReference type="Pfam" id="PF00335">
    <property type="entry name" value="Tetraspanin"/>
    <property type="match status" value="1"/>
</dbReference>
<feature type="transmembrane region" description="Helical" evidence="6">
    <location>
        <begin position="84"/>
        <end position="101"/>
    </location>
</feature>
<keyword evidence="2 6" id="KW-0812">Transmembrane</keyword>
<dbReference type="SUPFAM" id="SSF48652">
    <property type="entry name" value="Tetraspanin"/>
    <property type="match status" value="1"/>
</dbReference>
<evidence type="ECO:0000256" key="1">
    <source>
        <dbReference type="ARBA" id="ARBA00004141"/>
    </source>
</evidence>
<evidence type="ECO:0000256" key="4">
    <source>
        <dbReference type="ARBA" id="ARBA00023136"/>
    </source>
</evidence>
<organism evidence="7 8">
    <name type="scientific">Amphibalanus amphitrite</name>
    <name type="common">Striped barnacle</name>
    <name type="synonym">Balanus amphitrite</name>
    <dbReference type="NCBI Taxonomy" id="1232801"/>
    <lineage>
        <taxon>Eukaryota</taxon>
        <taxon>Metazoa</taxon>
        <taxon>Ecdysozoa</taxon>
        <taxon>Arthropoda</taxon>
        <taxon>Crustacea</taxon>
        <taxon>Multicrustacea</taxon>
        <taxon>Cirripedia</taxon>
        <taxon>Thoracica</taxon>
        <taxon>Thoracicalcarea</taxon>
        <taxon>Balanomorpha</taxon>
        <taxon>Balanoidea</taxon>
        <taxon>Balanidae</taxon>
        <taxon>Amphibalaninae</taxon>
        <taxon>Amphibalanus</taxon>
    </lineage>
</organism>
<protein>
    <submittedName>
        <fullName evidence="7">Uncharacterized protein</fullName>
    </submittedName>
</protein>
<comment type="caution">
    <text evidence="7">The sequence shown here is derived from an EMBL/GenBank/DDBJ whole genome shotgun (WGS) entry which is preliminary data.</text>
</comment>
<evidence type="ECO:0000313" key="7">
    <source>
        <dbReference type="EMBL" id="KAF0299971.1"/>
    </source>
</evidence>